<evidence type="ECO:0000313" key="1">
    <source>
        <dbReference type="EMBL" id="KAH7954066.1"/>
    </source>
</evidence>
<accession>A0ACB8CY58</accession>
<protein>
    <submittedName>
        <fullName evidence="1">Uncharacterized protein</fullName>
    </submittedName>
</protein>
<organism evidence="1 2">
    <name type="scientific">Dermacentor silvarum</name>
    <name type="common">Tick</name>
    <dbReference type="NCBI Taxonomy" id="543639"/>
    <lineage>
        <taxon>Eukaryota</taxon>
        <taxon>Metazoa</taxon>
        <taxon>Ecdysozoa</taxon>
        <taxon>Arthropoda</taxon>
        <taxon>Chelicerata</taxon>
        <taxon>Arachnida</taxon>
        <taxon>Acari</taxon>
        <taxon>Parasitiformes</taxon>
        <taxon>Ixodida</taxon>
        <taxon>Ixodoidea</taxon>
        <taxon>Ixodidae</taxon>
        <taxon>Rhipicephalinae</taxon>
        <taxon>Dermacentor</taxon>
    </lineage>
</organism>
<dbReference type="EMBL" id="CM023473">
    <property type="protein sequence ID" value="KAH7954066.1"/>
    <property type="molecule type" value="Genomic_DNA"/>
</dbReference>
<gene>
    <name evidence="1" type="ORF">HPB49_015318</name>
</gene>
<evidence type="ECO:0000313" key="2">
    <source>
        <dbReference type="Proteomes" id="UP000821865"/>
    </source>
</evidence>
<dbReference type="Proteomes" id="UP000821865">
    <property type="component" value="Chromosome 4"/>
</dbReference>
<sequence>MASSSSDVLDRSDGSLSPAQSLFLTMYDGNAPSPVLLGEATTAASENSPSSGPWGEGETRLLLNLYAHYSTKVGPMKKFRCKRAMYEYISKEILQILNIYRTPTQCESRFKTIAKRKKDEDTNNKTSGHSRCQVSYEEEFAAIRAADDSIQPEVLRGVHSVTYKTSQSAQGAKDPANILTGAANIPIGADCADLSGNSEFLDAPSSVVTDSAPKRKGTHKTGRPNAGRMMHMKYFFEHMQKINEEREAKREEREKRREERHQELLKLHREHIAALKDLAAKEDNM</sequence>
<proteinExistence type="predicted"/>
<keyword evidence="2" id="KW-1185">Reference proteome</keyword>
<name>A0ACB8CY58_DERSI</name>
<reference evidence="1" key="1">
    <citation type="submission" date="2020-05" db="EMBL/GenBank/DDBJ databases">
        <title>Large-scale comparative analyses of tick genomes elucidate their genetic diversity and vector capacities.</title>
        <authorList>
            <person name="Jia N."/>
            <person name="Wang J."/>
            <person name="Shi W."/>
            <person name="Du L."/>
            <person name="Sun Y."/>
            <person name="Zhan W."/>
            <person name="Jiang J."/>
            <person name="Wang Q."/>
            <person name="Zhang B."/>
            <person name="Ji P."/>
            <person name="Sakyi L.B."/>
            <person name="Cui X."/>
            <person name="Yuan T."/>
            <person name="Jiang B."/>
            <person name="Yang W."/>
            <person name="Lam T.T.-Y."/>
            <person name="Chang Q."/>
            <person name="Ding S."/>
            <person name="Wang X."/>
            <person name="Zhu J."/>
            <person name="Ruan X."/>
            <person name="Zhao L."/>
            <person name="Wei J."/>
            <person name="Que T."/>
            <person name="Du C."/>
            <person name="Cheng J."/>
            <person name="Dai P."/>
            <person name="Han X."/>
            <person name="Huang E."/>
            <person name="Gao Y."/>
            <person name="Liu J."/>
            <person name="Shao H."/>
            <person name="Ye R."/>
            <person name="Li L."/>
            <person name="Wei W."/>
            <person name="Wang X."/>
            <person name="Wang C."/>
            <person name="Yang T."/>
            <person name="Huo Q."/>
            <person name="Li W."/>
            <person name="Guo W."/>
            <person name="Chen H."/>
            <person name="Zhou L."/>
            <person name="Ni X."/>
            <person name="Tian J."/>
            <person name="Zhou Y."/>
            <person name="Sheng Y."/>
            <person name="Liu T."/>
            <person name="Pan Y."/>
            <person name="Xia L."/>
            <person name="Li J."/>
            <person name="Zhao F."/>
            <person name="Cao W."/>
        </authorList>
    </citation>
    <scope>NUCLEOTIDE SEQUENCE</scope>
    <source>
        <strain evidence="1">Dsil-2018</strain>
    </source>
</reference>
<comment type="caution">
    <text evidence="1">The sequence shown here is derived from an EMBL/GenBank/DDBJ whole genome shotgun (WGS) entry which is preliminary data.</text>
</comment>